<reference evidence="1 2" key="1">
    <citation type="submission" date="2016-11" db="EMBL/GenBank/DDBJ databases">
        <title>Trade-off between light-utilization and light-protection in marine flavobacteria.</title>
        <authorList>
            <person name="Kumagai Y."/>
        </authorList>
    </citation>
    <scope>NUCLEOTIDE SEQUENCE [LARGE SCALE GENOMIC DNA]</scope>
    <source>
        <strain evidence="1 2">NBRC 107125</strain>
    </source>
</reference>
<organism evidence="1 2">
    <name type="scientific">Oceanicoccus sagamiensis</name>
    <dbReference type="NCBI Taxonomy" id="716816"/>
    <lineage>
        <taxon>Bacteria</taxon>
        <taxon>Pseudomonadati</taxon>
        <taxon>Pseudomonadota</taxon>
        <taxon>Gammaproteobacteria</taxon>
        <taxon>Cellvibrionales</taxon>
        <taxon>Spongiibacteraceae</taxon>
        <taxon>Oceanicoccus</taxon>
    </lineage>
</organism>
<protein>
    <submittedName>
        <fullName evidence="1">Uncharacterized protein</fullName>
    </submittedName>
</protein>
<evidence type="ECO:0000313" key="2">
    <source>
        <dbReference type="Proteomes" id="UP000193450"/>
    </source>
</evidence>
<keyword evidence="2" id="KW-1185">Reference proteome</keyword>
<dbReference type="OrthoDB" id="5624986at2"/>
<evidence type="ECO:0000313" key="1">
    <source>
        <dbReference type="EMBL" id="ARN74925.1"/>
    </source>
</evidence>
<sequence>MYVFSVNARTPKAFEGFAKGAEVPFIMYINFKDLFGAEQLCQIYLKQQGFERPAIEKRKLIEDKFLVDQKLIDADPALKEALASGYSIQIFSSH</sequence>
<accession>A0A1X9NGE8</accession>
<dbReference type="Proteomes" id="UP000193450">
    <property type="component" value="Chromosome"/>
</dbReference>
<proteinExistence type="predicted"/>
<dbReference type="AlphaFoldDB" id="A0A1X9NGE8"/>
<dbReference type="EMBL" id="CP019343">
    <property type="protein sequence ID" value="ARN74925.1"/>
    <property type="molecule type" value="Genomic_DNA"/>
</dbReference>
<dbReference type="KEGG" id="osg:BST96_12860"/>
<name>A0A1X9NGE8_9GAMM</name>
<dbReference type="RefSeq" id="WP_085759092.1">
    <property type="nucleotide sequence ID" value="NZ_CP019343.1"/>
</dbReference>
<gene>
    <name evidence="1" type="ORF">BST96_12860</name>
</gene>